<evidence type="ECO:0000313" key="2">
    <source>
        <dbReference type="Proteomes" id="UP001516400"/>
    </source>
</evidence>
<keyword evidence="2" id="KW-1185">Reference proteome</keyword>
<name>A0ABD2MW21_9CUCU</name>
<protein>
    <recommendedName>
        <fullName evidence="3">PiggyBac transposable element-derived protein domain-containing protein</fullName>
    </recommendedName>
</protein>
<dbReference type="AlphaFoldDB" id="A0ABD2MW21"/>
<proteinExistence type="predicted"/>
<evidence type="ECO:0008006" key="3">
    <source>
        <dbReference type="Google" id="ProtNLM"/>
    </source>
</evidence>
<reference evidence="1 2" key="1">
    <citation type="journal article" date="2021" name="BMC Biol.">
        <title>Horizontally acquired antibacterial genes associated with adaptive radiation of ladybird beetles.</title>
        <authorList>
            <person name="Li H.S."/>
            <person name="Tang X.F."/>
            <person name="Huang Y.H."/>
            <person name="Xu Z.Y."/>
            <person name="Chen M.L."/>
            <person name="Du X.Y."/>
            <person name="Qiu B.Y."/>
            <person name="Chen P.T."/>
            <person name="Zhang W."/>
            <person name="Slipinski A."/>
            <person name="Escalona H.E."/>
            <person name="Waterhouse R.M."/>
            <person name="Zwick A."/>
            <person name="Pang H."/>
        </authorList>
    </citation>
    <scope>NUCLEOTIDE SEQUENCE [LARGE SCALE GENOMIC DNA]</scope>
    <source>
        <strain evidence="1">SYSU2018</strain>
    </source>
</reference>
<evidence type="ECO:0000313" key="1">
    <source>
        <dbReference type="EMBL" id="KAL3270352.1"/>
    </source>
</evidence>
<dbReference type="Proteomes" id="UP001516400">
    <property type="component" value="Unassembled WGS sequence"/>
</dbReference>
<accession>A0ABD2MW21</accession>
<gene>
    <name evidence="1" type="ORF">HHI36_009400</name>
</gene>
<sequence length="196" mass="22462">MSRCTKKIFANLMPEDEEADKVLIIPQQNASSDVESDFEDDNEDEYAPFGLLSEFEAPNSGNSQTLLKVEFEENFDIESPTLENEDPNDQENDDEIYISSNKDEYADENLSLNIPERSAKNLNVNPNENKRLKGANRQKWNSIGRAKGFIHFRVSPHKNALTAPTELLQPIDHLEIFFDESIFMLQETNRYSGNNQ</sequence>
<organism evidence="1 2">
    <name type="scientific">Cryptolaemus montrouzieri</name>
    <dbReference type="NCBI Taxonomy" id="559131"/>
    <lineage>
        <taxon>Eukaryota</taxon>
        <taxon>Metazoa</taxon>
        <taxon>Ecdysozoa</taxon>
        <taxon>Arthropoda</taxon>
        <taxon>Hexapoda</taxon>
        <taxon>Insecta</taxon>
        <taxon>Pterygota</taxon>
        <taxon>Neoptera</taxon>
        <taxon>Endopterygota</taxon>
        <taxon>Coleoptera</taxon>
        <taxon>Polyphaga</taxon>
        <taxon>Cucujiformia</taxon>
        <taxon>Coccinelloidea</taxon>
        <taxon>Coccinellidae</taxon>
        <taxon>Scymninae</taxon>
        <taxon>Scymnini</taxon>
        <taxon>Cryptolaemus</taxon>
    </lineage>
</organism>
<comment type="caution">
    <text evidence="1">The sequence shown here is derived from an EMBL/GenBank/DDBJ whole genome shotgun (WGS) entry which is preliminary data.</text>
</comment>
<dbReference type="EMBL" id="JABFTP020000021">
    <property type="protein sequence ID" value="KAL3270352.1"/>
    <property type="molecule type" value="Genomic_DNA"/>
</dbReference>